<feature type="binding site" evidence="4">
    <location>
        <begin position="89"/>
        <end position="94"/>
    </location>
    <ligand>
        <name>acetyl-CoA</name>
        <dbReference type="ChEBI" id="CHEBI:57288"/>
    </ligand>
</feature>
<comment type="caution">
    <text evidence="4">Lacks conserved residue(s) required for the propagation of feature annotation.</text>
</comment>
<name>A0A1E7KJQ2_9ACTN</name>
<evidence type="ECO:0000256" key="1">
    <source>
        <dbReference type="ARBA" id="ARBA00009213"/>
    </source>
</evidence>
<comment type="subunit">
    <text evidence="4">Homohexamer; trimer of dimers.</text>
</comment>
<organism evidence="6 7">
    <name type="scientific">Streptomyces oceani</name>
    <dbReference type="NCBI Taxonomy" id="1075402"/>
    <lineage>
        <taxon>Bacteria</taxon>
        <taxon>Bacillati</taxon>
        <taxon>Actinomycetota</taxon>
        <taxon>Actinomycetes</taxon>
        <taxon>Kitasatosporales</taxon>
        <taxon>Streptomycetaceae</taxon>
        <taxon>Streptomyces</taxon>
    </lineage>
</organism>
<dbReference type="Pfam" id="PF17668">
    <property type="entry name" value="Acetyltransf_17"/>
    <property type="match status" value="1"/>
</dbReference>
<dbReference type="InterPro" id="IPR022902">
    <property type="entry name" value="NAcTrfase_Eis"/>
</dbReference>
<feature type="active site" description="Proton acceptor; via carboxylate" evidence="4">
    <location>
        <position position="414"/>
    </location>
</feature>
<protein>
    <submittedName>
        <fullName evidence="6">Acetyltransferase</fullName>
    </submittedName>
</protein>
<comment type="similarity">
    <text evidence="1 4">Belongs to the acetyltransferase Eis family.</text>
</comment>
<dbReference type="InterPro" id="IPR000182">
    <property type="entry name" value="GNAT_dom"/>
</dbReference>
<keyword evidence="7" id="KW-1185">Reference proteome</keyword>
<accession>A0A1E7KJQ2</accession>
<reference evidence="6 7" key="1">
    <citation type="journal article" date="2016" name="Front. Microbiol.">
        <title>Comparative Genomics Analysis of Streptomyces Species Reveals Their Adaptation to the Marine Environment and Their Diversity at the Genomic Level.</title>
        <authorList>
            <person name="Tian X."/>
            <person name="Zhang Z."/>
            <person name="Yang T."/>
            <person name="Chen M."/>
            <person name="Li J."/>
            <person name="Chen F."/>
            <person name="Yang J."/>
            <person name="Li W."/>
            <person name="Zhang B."/>
            <person name="Zhang Z."/>
            <person name="Wu J."/>
            <person name="Zhang C."/>
            <person name="Long L."/>
            <person name="Xiao J."/>
        </authorList>
    </citation>
    <scope>NUCLEOTIDE SEQUENCE [LARGE SCALE GENOMIC DNA]</scope>
    <source>
        <strain evidence="6 7">SCSIO 02100</strain>
    </source>
</reference>
<feature type="active site" description="Proton donor" evidence="4">
    <location>
        <position position="122"/>
    </location>
</feature>
<dbReference type="OrthoDB" id="8399956at2"/>
<sequence length="414" mass="45774">MTTVQYRTLDEAHLDRALDHADLAFHEKTTDRLRKQFREMMLRCERVGAYDGESLVGLSVAIPFRMSVPGGELPAAGLTFVSVSPTHRRRGVLTGLLDEAWRRSAANGQPVAVLWASQDAIYGRFGFGTATRAYNLEIDSTRPLALRVTPDDRPLRLIDPERAPGVLAGLHAAHRTERAGRMARDDVWWRTEVLPEEDEHERDYSPPRVVVLGEEAPDSRTGGYAVYRTRREAGGQAVVRLDELEAETPEAAAALWQYLVAVDLTSKVRAPGRPLDDPLLFMAADRDQVRVVAELPAMWLRLVDPAAALAERSWAAPVDVVLEVTDRTLPDNAGRYRLTAGPGQRAVYRPADRAEDPPVDLSLDMRELGSCYLGGAKLCRMVRAGLVTEHTPGAAQRLDDALRTPLLPHAVDSF</sequence>
<keyword evidence="2 4" id="KW-0808">Transferase</keyword>
<dbReference type="GO" id="GO:0030649">
    <property type="term" value="P:aminoglycoside antibiotic catabolic process"/>
    <property type="evidence" value="ECO:0007669"/>
    <property type="project" value="TreeGrafter"/>
</dbReference>
<feature type="binding site" evidence="4">
    <location>
        <begin position="81"/>
        <end position="83"/>
    </location>
    <ligand>
        <name>acetyl-CoA</name>
        <dbReference type="ChEBI" id="CHEBI:57288"/>
    </ligand>
</feature>
<dbReference type="Gene3D" id="3.30.1050.10">
    <property type="entry name" value="SCP2 sterol-binding domain"/>
    <property type="match status" value="1"/>
</dbReference>
<evidence type="ECO:0000259" key="5">
    <source>
        <dbReference type="PROSITE" id="PS51186"/>
    </source>
</evidence>
<dbReference type="RefSeq" id="WP_070195811.1">
    <property type="nucleotide sequence ID" value="NZ_LJGU01000114.1"/>
</dbReference>
<dbReference type="InterPro" id="IPR025559">
    <property type="entry name" value="Eis_dom"/>
</dbReference>
<evidence type="ECO:0000256" key="4">
    <source>
        <dbReference type="HAMAP-Rule" id="MF_01812"/>
    </source>
</evidence>
<proteinExistence type="inferred from homology"/>
<dbReference type="PANTHER" id="PTHR37817:SF1">
    <property type="entry name" value="N-ACETYLTRANSFERASE EIS"/>
    <property type="match status" value="1"/>
</dbReference>
<dbReference type="Proteomes" id="UP000176101">
    <property type="component" value="Unassembled WGS sequence"/>
</dbReference>
<dbReference type="InterPro" id="IPR036527">
    <property type="entry name" value="SCP2_sterol-bd_dom_sf"/>
</dbReference>
<dbReference type="CDD" id="cd04301">
    <property type="entry name" value="NAT_SF"/>
    <property type="match status" value="1"/>
</dbReference>
<dbReference type="InterPro" id="IPR016181">
    <property type="entry name" value="Acyl_CoA_acyltransferase"/>
</dbReference>
<dbReference type="AlphaFoldDB" id="A0A1E7KJQ2"/>
<dbReference type="STRING" id="1075402.AN216_07455"/>
<dbReference type="HAMAP" id="MF_01812">
    <property type="entry name" value="Eis"/>
    <property type="match status" value="1"/>
</dbReference>
<keyword evidence="3 4" id="KW-0012">Acyltransferase</keyword>
<dbReference type="InterPro" id="IPR051554">
    <property type="entry name" value="Acetyltransferase_Eis"/>
</dbReference>
<evidence type="ECO:0000256" key="2">
    <source>
        <dbReference type="ARBA" id="ARBA00022679"/>
    </source>
</evidence>
<dbReference type="GO" id="GO:0034069">
    <property type="term" value="F:aminoglycoside N-acetyltransferase activity"/>
    <property type="evidence" value="ECO:0007669"/>
    <property type="project" value="TreeGrafter"/>
</dbReference>
<dbReference type="PROSITE" id="PS51186">
    <property type="entry name" value="GNAT"/>
    <property type="match status" value="1"/>
</dbReference>
<dbReference type="NCBIfam" id="NF002367">
    <property type="entry name" value="PRK01346.1-4"/>
    <property type="match status" value="1"/>
</dbReference>
<feature type="domain" description="N-acetyltransferase" evidence="5">
    <location>
        <begin position="4"/>
        <end position="149"/>
    </location>
</feature>
<evidence type="ECO:0000256" key="3">
    <source>
        <dbReference type="ARBA" id="ARBA00023315"/>
    </source>
</evidence>
<evidence type="ECO:0000313" key="7">
    <source>
        <dbReference type="Proteomes" id="UP000176101"/>
    </source>
</evidence>
<evidence type="ECO:0000313" key="6">
    <source>
        <dbReference type="EMBL" id="OEV04074.1"/>
    </source>
</evidence>
<comment type="caution">
    <text evidence="6">The sequence shown here is derived from an EMBL/GenBank/DDBJ whole genome shotgun (WGS) entry which is preliminary data.</text>
</comment>
<dbReference type="InterPro" id="IPR041380">
    <property type="entry name" value="Acetyltransf_17"/>
</dbReference>
<dbReference type="PANTHER" id="PTHR37817">
    <property type="entry name" value="N-ACETYLTRANSFERASE EIS"/>
    <property type="match status" value="1"/>
</dbReference>
<dbReference type="SUPFAM" id="SSF55729">
    <property type="entry name" value="Acyl-CoA N-acyltransferases (Nat)"/>
    <property type="match status" value="1"/>
</dbReference>
<dbReference type="Gene3D" id="3.40.630.30">
    <property type="match status" value="2"/>
</dbReference>
<gene>
    <name evidence="6" type="ORF">AN216_07455</name>
</gene>
<dbReference type="PATRIC" id="fig|1075402.3.peg.4289"/>
<dbReference type="Pfam" id="PF13530">
    <property type="entry name" value="SCP2_2"/>
    <property type="match status" value="1"/>
</dbReference>
<dbReference type="Pfam" id="PF13527">
    <property type="entry name" value="Acetyltransf_9"/>
    <property type="match status" value="1"/>
</dbReference>
<dbReference type="SUPFAM" id="SSF55718">
    <property type="entry name" value="SCP-like"/>
    <property type="match status" value="1"/>
</dbReference>
<dbReference type="EMBL" id="LJGU01000114">
    <property type="protein sequence ID" value="OEV04074.1"/>
    <property type="molecule type" value="Genomic_DNA"/>
</dbReference>